<dbReference type="EMBL" id="CM056741">
    <property type="protein sequence ID" value="KAJ8685375.1"/>
    <property type="molecule type" value="Genomic_DNA"/>
</dbReference>
<gene>
    <name evidence="1" type="ORF">QAD02_021168</name>
</gene>
<evidence type="ECO:0000313" key="1">
    <source>
        <dbReference type="EMBL" id="KAJ8685375.1"/>
    </source>
</evidence>
<protein>
    <submittedName>
        <fullName evidence="1">Uncharacterized protein</fullName>
    </submittedName>
</protein>
<sequence>MNPPQPPEWMAKIPDDEISTAKQQGGDQVAIKQERISPVPSGSEENSGMNVPHPSSNLPSTSGNGPSRPAPCETPGPSQASIHKTAASQLRELLRRPPLKRFKGISLPGDLTPPSTPGSPFAGQESDQGLPPLPPLIPIQRPGIPHQPQLQLPPLNQVLPPFEIPRPQYPPMPEFNQAPPPYQPVNLNHYQPPIHPFAMNQEMLPVFVAGFLRNLVEALEVVARRPIADRIPRGVAPPYRLPRPVDQQTYEFYQNLMTGRVRVFLPGVVHVHGYFYTDPITKEWVCSKCATRNPRFTKRESAHVIGKRTQIPIYECRGEVCMGLRTPFVREEILETTCIDCLIIAHLFGLSINNDGAVYDLQLA</sequence>
<name>A0ACC2PP39_9HYME</name>
<proteinExistence type="predicted"/>
<evidence type="ECO:0000313" key="2">
    <source>
        <dbReference type="Proteomes" id="UP001239111"/>
    </source>
</evidence>
<reference evidence="1" key="1">
    <citation type="submission" date="2023-04" db="EMBL/GenBank/DDBJ databases">
        <title>A chromosome-level genome assembly of the parasitoid wasp Eretmocerus hayati.</title>
        <authorList>
            <person name="Zhong Y."/>
            <person name="Liu S."/>
            <person name="Liu Y."/>
        </authorList>
    </citation>
    <scope>NUCLEOTIDE SEQUENCE</scope>
    <source>
        <strain evidence="1">ZJU_SS_LIU_2023</strain>
    </source>
</reference>
<keyword evidence="2" id="KW-1185">Reference proteome</keyword>
<organism evidence="1 2">
    <name type="scientific">Eretmocerus hayati</name>
    <dbReference type="NCBI Taxonomy" id="131215"/>
    <lineage>
        <taxon>Eukaryota</taxon>
        <taxon>Metazoa</taxon>
        <taxon>Ecdysozoa</taxon>
        <taxon>Arthropoda</taxon>
        <taxon>Hexapoda</taxon>
        <taxon>Insecta</taxon>
        <taxon>Pterygota</taxon>
        <taxon>Neoptera</taxon>
        <taxon>Endopterygota</taxon>
        <taxon>Hymenoptera</taxon>
        <taxon>Apocrita</taxon>
        <taxon>Proctotrupomorpha</taxon>
        <taxon>Chalcidoidea</taxon>
        <taxon>Aphelinidae</taxon>
        <taxon>Aphelininae</taxon>
        <taxon>Eretmocerus</taxon>
    </lineage>
</organism>
<accession>A0ACC2PP39</accession>
<comment type="caution">
    <text evidence="1">The sequence shown here is derived from an EMBL/GenBank/DDBJ whole genome shotgun (WGS) entry which is preliminary data.</text>
</comment>
<dbReference type="Proteomes" id="UP001239111">
    <property type="component" value="Chromosome 1"/>
</dbReference>